<dbReference type="GO" id="GO:0008289">
    <property type="term" value="F:lipid binding"/>
    <property type="evidence" value="ECO:0007669"/>
    <property type="project" value="UniProtKB-KW"/>
</dbReference>
<dbReference type="PATRIC" id="fig|1423742.4.peg.904"/>
<dbReference type="Gene3D" id="3.40.50.10440">
    <property type="entry name" value="Dihydroxyacetone kinase, domain 1"/>
    <property type="match status" value="1"/>
</dbReference>
<protein>
    <submittedName>
        <fullName evidence="3">EDD domain protein, DegV family</fullName>
    </submittedName>
</protein>
<evidence type="ECO:0000313" key="3">
    <source>
        <dbReference type="EMBL" id="KRL95281.1"/>
    </source>
</evidence>
<dbReference type="PANTHER" id="PTHR33434">
    <property type="entry name" value="DEGV DOMAIN-CONTAINING PROTEIN DR_1986-RELATED"/>
    <property type="match status" value="1"/>
</dbReference>
<sequence length="278" mass="30300">MTIKIITDSAANWYQSDINGLPHSVAPLTILVDQQPWLDDGTIDQVAFAKALQTTSTKTSSSCPNIGEWLAAYEGADEIYVITITSGLSGSYNAAQQAATTYLQDHPDVKIHVFDSRSAGPQERLLAMKLADYLNAGKSFEEVVPLMEQAIQATDLFFVLADLTNLANNGRINPAIAKVATLMNFRLYGTADDQGKLQKLGQVRGGKKMYTKLVDALIEQGYRGGKMLIDHADGLVAAKKYKRELLSRFPDAEITINECGALCSYYAEAGGVMFGFEK</sequence>
<dbReference type="PROSITE" id="PS51482">
    <property type="entry name" value="DEGV"/>
    <property type="match status" value="1"/>
</dbReference>
<keyword evidence="4" id="KW-1185">Reference proteome</keyword>
<dbReference type="EMBL" id="AZGC01000020">
    <property type="protein sequence ID" value="KRL95281.1"/>
    <property type="molecule type" value="Genomic_DNA"/>
</dbReference>
<reference evidence="3 4" key="1">
    <citation type="journal article" date="2015" name="Genome Announc.">
        <title>Expanding the biotechnology potential of lactobacilli through comparative genomics of 213 strains and associated genera.</title>
        <authorList>
            <person name="Sun Z."/>
            <person name="Harris H.M."/>
            <person name="McCann A."/>
            <person name="Guo C."/>
            <person name="Argimon S."/>
            <person name="Zhang W."/>
            <person name="Yang X."/>
            <person name="Jeffery I.B."/>
            <person name="Cooney J.C."/>
            <person name="Kagawa T.F."/>
            <person name="Liu W."/>
            <person name="Song Y."/>
            <person name="Salvetti E."/>
            <person name="Wrobel A."/>
            <person name="Rasinkangas P."/>
            <person name="Parkhill J."/>
            <person name="Rea M.C."/>
            <person name="O'Sullivan O."/>
            <person name="Ritari J."/>
            <person name="Douillard F.P."/>
            <person name="Paul Ross R."/>
            <person name="Yang R."/>
            <person name="Briner A.E."/>
            <person name="Felis G.E."/>
            <person name="de Vos W.M."/>
            <person name="Barrangou R."/>
            <person name="Klaenhammer T.R."/>
            <person name="Caufield P.W."/>
            <person name="Cui Y."/>
            <person name="Zhang H."/>
            <person name="O'Toole P.W."/>
        </authorList>
    </citation>
    <scope>NUCLEOTIDE SEQUENCE [LARGE SCALE GENOMIC DNA]</scope>
    <source>
        <strain evidence="3 4">DSM 18793</strain>
    </source>
</reference>
<evidence type="ECO:0000256" key="2">
    <source>
        <dbReference type="ARBA" id="ARBA00023121"/>
    </source>
</evidence>
<dbReference type="InterPro" id="IPR003797">
    <property type="entry name" value="DegV"/>
</dbReference>
<dbReference type="NCBIfam" id="TIGR00762">
    <property type="entry name" value="DegV"/>
    <property type="match status" value="1"/>
</dbReference>
<gene>
    <name evidence="3" type="ORF">FC21_GL000870</name>
</gene>
<keyword evidence="2" id="KW-0446">Lipid-binding</keyword>
<dbReference type="Proteomes" id="UP000051084">
    <property type="component" value="Unassembled WGS sequence"/>
</dbReference>
<dbReference type="Pfam" id="PF02645">
    <property type="entry name" value="DegV"/>
    <property type="match status" value="1"/>
</dbReference>
<dbReference type="STRING" id="417373.GCA_001570685_00891"/>
<organism evidence="3 4">
    <name type="scientific">Limosilactobacillus equigenerosi DSM 18793 = JCM 14505</name>
    <dbReference type="NCBI Taxonomy" id="1423742"/>
    <lineage>
        <taxon>Bacteria</taxon>
        <taxon>Bacillati</taxon>
        <taxon>Bacillota</taxon>
        <taxon>Bacilli</taxon>
        <taxon>Lactobacillales</taxon>
        <taxon>Lactobacillaceae</taxon>
        <taxon>Limosilactobacillus</taxon>
    </lineage>
</organism>
<dbReference type="Gene3D" id="3.30.1180.10">
    <property type="match status" value="1"/>
</dbReference>
<dbReference type="OrthoDB" id="2138472at2"/>
<dbReference type="InterPro" id="IPR050270">
    <property type="entry name" value="DegV_domain_contain"/>
</dbReference>
<proteinExistence type="predicted"/>
<name>A0A0R1UPZ8_9LACO</name>
<evidence type="ECO:0000256" key="1">
    <source>
        <dbReference type="ARBA" id="ARBA00003238"/>
    </source>
</evidence>
<dbReference type="InterPro" id="IPR043168">
    <property type="entry name" value="DegV_C"/>
</dbReference>
<accession>A0A0R1UPZ8</accession>
<dbReference type="RefSeq" id="WP_056995451.1">
    <property type="nucleotide sequence ID" value="NZ_AZGC01000020.1"/>
</dbReference>
<dbReference type="Gene3D" id="2.20.28.50">
    <property type="entry name" value="degv family protein"/>
    <property type="match status" value="1"/>
</dbReference>
<dbReference type="PANTHER" id="PTHR33434:SF2">
    <property type="entry name" value="FATTY ACID-BINDING PROTEIN TM_1468"/>
    <property type="match status" value="1"/>
</dbReference>
<comment type="function">
    <text evidence="1">May bind long-chain fatty acids, such as palmitate, and may play a role in lipid transport or fatty acid metabolism.</text>
</comment>
<dbReference type="AlphaFoldDB" id="A0A0R1UPZ8"/>
<evidence type="ECO:0000313" key="4">
    <source>
        <dbReference type="Proteomes" id="UP000051084"/>
    </source>
</evidence>
<dbReference type="SUPFAM" id="SSF82549">
    <property type="entry name" value="DAK1/DegV-like"/>
    <property type="match status" value="1"/>
</dbReference>
<comment type="caution">
    <text evidence="3">The sequence shown here is derived from an EMBL/GenBank/DDBJ whole genome shotgun (WGS) entry which is preliminary data.</text>
</comment>